<dbReference type="InterPro" id="IPR025240">
    <property type="entry name" value="DUF4189"/>
</dbReference>
<evidence type="ECO:0000313" key="4">
    <source>
        <dbReference type="Proteomes" id="UP000249590"/>
    </source>
</evidence>
<keyword evidence="4" id="KW-1185">Reference proteome</keyword>
<dbReference type="AlphaFoldDB" id="A0A8B2NVM7"/>
<gene>
    <name evidence="3" type="ORF">DLJ53_07115</name>
</gene>
<evidence type="ECO:0000313" key="3">
    <source>
        <dbReference type="EMBL" id="RAI04207.1"/>
    </source>
</evidence>
<feature type="signal peptide" evidence="1">
    <location>
        <begin position="1"/>
        <end position="29"/>
    </location>
</feature>
<dbReference type="Proteomes" id="UP000249590">
    <property type="component" value="Unassembled WGS sequence"/>
</dbReference>
<feature type="chain" id="PRO_5032291590" description="DUF4189 domain-containing protein" evidence="1">
    <location>
        <begin position="30"/>
        <end position="128"/>
    </location>
</feature>
<dbReference type="EMBL" id="QHHQ01000001">
    <property type="protein sequence ID" value="RAI04207.1"/>
    <property type="molecule type" value="Genomic_DNA"/>
</dbReference>
<organism evidence="3 4">
    <name type="scientific">Acuticoccus sediminis</name>
    <dbReference type="NCBI Taxonomy" id="2184697"/>
    <lineage>
        <taxon>Bacteria</taxon>
        <taxon>Pseudomonadati</taxon>
        <taxon>Pseudomonadota</taxon>
        <taxon>Alphaproteobacteria</taxon>
        <taxon>Hyphomicrobiales</taxon>
        <taxon>Amorphaceae</taxon>
        <taxon>Acuticoccus</taxon>
    </lineage>
</organism>
<name>A0A8B2NVM7_9HYPH</name>
<reference evidence="3 4" key="1">
    <citation type="submission" date="2018-05" db="EMBL/GenBank/DDBJ databases">
        <title>Acuticoccus sediminis sp. nov., isolated from deep-sea sediment of Indian Ocean.</title>
        <authorList>
            <person name="Liu X."/>
            <person name="Lai Q."/>
            <person name="Du Y."/>
            <person name="Sun F."/>
            <person name="Zhang X."/>
            <person name="Wang S."/>
            <person name="Shao Z."/>
        </authorList>
    </citation>
    <scope>NUCLEOTIDE SEQUENCE [LARGE SCALE GENOMIC DNA]</scope>
    <source>
        <strain evidence="3 4">PTG4-2</strain>
    </source>
</reference>
<protein>
    <recommendedName>
        <fullName evidence="2">DUF4189 domain-containing protein</fullName>
    </recommendedName>
</protein>
<keyword evidence="1" id="KW-0732">Signal</keyword>
<accession>A0A8B2NVM7</accession>
<comment type="caution">
    <text evidence="3">The sequence shown here is derived from an EMBL/GenBank/DDBJ whole genome shotgun (WGS) entry which is preliminary data.</text>
</comment>
<sequence length="128" mass="13225">MTAGRSALRIAARQICAMAALAVSLGAVSAQDSFGAIAWDRESGRWGYSYNYAERAGAITRALDACGDPGCEVRTWFRNACGALAVSGGGYGASWGTTEADAQAKAMDLCHAEGNEDCKVATSTCSSQ</sequence>
<dbReference type="Pfam" id="PF13827">
    <property type="entry name" value="DUF4189"/>
    <property type="match status" value="1"/>
</dbReference>
<evidence type="ECO:0000256" key="1">
    <source>
        <dbReference type="SAM" id="SignalP"/>
    </source>
</evidence>
<feature type="domain" description="DUF4189" evidence="2">
    <location>
        <begin position="34"/>
        <end position="125"/>
    </location>
</feature>
<dbReference type="OrthoDB" id="8448441at2"/>
<proteinExistence type="predicted"/>
<evidence type="ECO:0000259" key="2">
    <source>
        <dbReference type="Pfam" id="PF13827"/>
    </source>
</evidence>